<feature type="domain" description="HTH cro/C1-type" evidence="3">
    <location>
        <begin position="7"/>
        <end position="61"/>
    </location>
</feature>
<dbReference type="PROSITE" id="PS50943">
    <property type="entry name" value="HTH_CROC1"/>
    <property type="match status" value="1"/>
</dbReference>
<dbReference type="CDD" id="cd00093">
    <property type="entry name" value="HTH_XRE"/>
    <property type="match status" value="1"/>
</dbReference>
<protein>
    <submittedName>
        <fullName evidence="4">Helix-turn-helix domain-containing protein</fullName>
    </submittedName>
</protein>
<keyword evidence="5" id="KW-1185">Reference proteome</keyword>
<evidence type="ECO:0000313" key="5">
    <source>
        <dbReference type="Proteomes" id="UP001597427"/>
    </source>
</evidence>
<reference evidence="5" key="1">
    <citation type="journal article" date="2019" name="Int. J. Syst. Evol. Microbiol.">
        <title>The Global Catalogue of Microorganisms (GCM) 10K type strain sequencing project: providing services to taxonomists for standard genome sequencing and annotation.</title>
        <authorList>
            <consortium name="The Broad Institute Genomics Platform"/>
            <consortium name="The Broad Institute Genome Sequencing Center for Infectious Disease"/>
            <person name="Wu L."/>
            <person name="Ma J."/>
        </authorList>
    </citation>
    <scope>NUCLEOTIDE SEQUENCE [LARGE SCALE GENOMIC DNA]</scope>
    <source>
        <strain evidence="5">TISTR 932</strain>
    </source>
</reference>
<evidence type="ECO:0000259" key="3">
    <source>
        <dbReference type="PROSITE" id="PS50943"/>
    </source>
</evidence>
<evidence type="ECO:0000313" key="4">
    <source>
        <dbReference type="EMBL" id="MFD2727882.1"/>
    </source>
</evidence>
<dbReference type="PANTHER" id="PTHR46558">
    <property type="entry name" value="TRACRIPTIONAL REGULATORY PROTEIN-RELATED-RELATED"/>
    <property type="match status" value="1"/>
</dbReference>
<keyword evidence="1" id="KW-0238">DNA-binding</keyword>
<dbReference type="Pfam" id="PF01381">
    <property type="entry name" value="HTH_3"/>
    <property type="match status" value="1"/>
</dbReference>
<dbReference type="InterPro" id="IPR010982">
    <property type="entry name" value="Lambda_DNA-bd_dom_sf"/>
</dbReference>
<sequence>MRFGERLKQARTKIGKTQEEVAAYLHVSRQTISSWENERSYPDISSLLNLSDYYGLSLDVLLKEDAGMVEEMKRKEQESKLKKMWSLSYIMNISFLIIIILGSVFKWSPFQLGLGAQIMVTAILLLNVGLLSLLTNERQLLKGKPSSFIVQSHRFKRILVVEGIALFIIGGLTIAHVLPTYTLFGVICGIVSASIFAYVILTVTVKNQKNNR</sequence>
<dbReference type="RefSeq" id="WP_379978745.1">
    <property type="nucleotide sequence ID" value="NZ_JBHUMO010000001.1"/>
</dbReference>
<dbReference type="InterPro" id="IPR001387">
    <property type="entry name" value="Cro/C1-type_HTH"/>
</dbReference>
<dbReference type="Proteomes" id="UP001597427">
    <property type="component" value="Unassembled WGS sequence"/>
</dbReference>
<evidence type="ECO:0000256" key="1">
    <source>
        <dbReference type="ARBA" id="ARBA00023125"/>
    </source>
</evidence>
<keyword evidence="2" id="KW-0812">Transmembrane</keyword>
<dbReference type="SUPFAM" id="SSF47413">
    <property type="entry name" value="lambda repressor-like DNA-binding domains"/>
    <property type="match status" value="1"/>
</dbReference>
<dbReference type="Gene3D" id="1.10.260.40">
    <property type="entry name" value="lambda repressor-like DNA-binding domains"/>
    <property type="match status" value="1"/>
</dbReference>
<comment type="caution">
    <text evidence="4">The sequence shown here is derived from an EMBL/GenBank/DDBJ whole genome shotgun (WGS) entry which is preliminary data.</text>
</comment>
<feature type="transmembrane region" description="Helical" evidence="2">
    <location>
        <begin position="111"/>
        <end position="134"/>
    </location>
</feature>
<gene>
    <name evidence="4" type="ORF">ACFSR0_00295</name>
</gene>
<dbReference type="SMART" id="SM00530">
    <property type="entry name" value="HTH_XRE"/>
    <property type="match status" value="1"/>
</dbReference>
<proteinExistence type="predicted"/>
<keyword evidence="2" id="KW-0472">Membrane</keyword>
<dbReference type="PANTHER" id="PTHR46558:SF4">
    <property type="entry name" value="DNA-BIDING PHAGE PROTEIN"/>
    <property type="match status" value="1"/>
</dbReference>
<feature type="transmembrane region" description="Helical" evidence="2">
    <location>
        <begin position="181"/>
        <end position="205"/>
    </location>
</feature>
<evidence type="ECO:0000256" key="2">
    <source>
        <dbReference type="SAM" id="Phobius"/>
    </source>
</evidence>
<organism evidence="4 5">
    <name type="scientific">Enterococcus camelliae</name>
    <dbReference type="NCBI Taxonomy" id="453959"/>
    <lineage>
        <taxon>Bacteria</taxon>
        <taxon>Bacillati</taxon>
        <taxon>Bacillota</taxon>
        <taxon>Bacilli</taxon>
        <taxon>Lactobacillales</taxon>
        <taxon>Enterococcaceae</taxon>
        <taxon>Enterococcus</taxon>
    </lineage>
</organism>
<feature type="transmembrane region" description="Helical" evidence="2">
    <location>
        <begin position="84"/>
        <end position="105"/>
    </location>
</feature>
<keyword evidence="2" id="KW-1133">Transmembrane helix</keyword>
<accession>A0ABW5TEX3</accession>
<name>A0ABW5TEX3_9ENTE</name>
<dbReference type="EMBL" id="JBHUMO010000001">
    <property type="protein sequence ID" value="MFD2727882.1"/>
    <property type="molecule type" value="Genomic_DNA"/>
</dbReference>
<feature type="transmembrane region" description="Helical" evidence="2">
    <location>
        <begin position="155"/>
        <end position="175"/>
    </location>
</feature>